<dbReference type="PANTHER" id="PTHR37984:SF11">
    <property type="entry name" value="INTEGRASE CATALYTIC DOMAIN-CONTAINING PROTEIN"/>
    <property type="match status" value="1"/>
</dbReference>
<dbReference type="InterPro" id="IPR001878">
    <property type="entry name" value="Znf_CCHC"/>
</dbReference>
<protein>
    <recommendedName>
        <fullName evidence="1">RNA-directed DNA polymerase</fullName>
        <ecNumber evidence="1">2.7.7.49</ecNumber>
    </recommendedName>
</protein>
<dbReference type="InterPro" id="IPR001584">
    <property type="entry name" value="Integrase_cat-core"/>
</dbReference>
<keyword evidence="6" id="KW-0378">Hydrolase</keyword>
<dbReference type="SUPFAM" id="SSF56672">
    <property type="entry name" value="DNA/RNA polymerases"/>
    <property type="match status" value="1"/>
</dbReference>
<dbReference type="InterPro" id="IPR043128">
    <property type="entry name" value="Rev_trsase/Diguanyl_cyclase"/>
</dbReference>
<dbReference type="PANTHER" id="PTHR37984">
    <property type="entry name" value="PROTEIN CBG26694"/>
    <property type="match status" value="1"/>
</dbReference>
<dbReference type="Pfam" id="PF17917">
    <property type="entry name" value="RT_RNaseH"/>
    <property type="match status" value="1"/>
</dbReference>
<dbReference type="InterPro" id="IPR012337">
    <property type="entry name" value="RNaseH-like_sf"/>
</dbReference>
<feature type="domain" description="Integrase catalytic" evidence="10">
    <location>
        <begin position="1032"/>
        <end position="1185"/>
    </location>
</feature>
<keyword evidence="3" id="KW-0548">Nucleotidyltransferase</keyword>
<dbReference type="Pfam" id="PF17921">
    <property type="entry name" value="Integrase_H2C2"/>
    <property type="match status" value="1"/>
</dbReference>
<dbReference type="InterPro" id="IPR041373">
    <property type="entry name" value="RT_RNaseH"/>
</dbReference>
<dbReference type="Pfam" id="PF00078">
    <property type="entry name" value="RVT_1"/>
    <property type="match status" value="1"/>
</dbReference>
<keyword evidence="2" id="KW-0808">Transferase</keyword>
<evidence type="ECO:0000256" key="3">
    <source>
        <dbReference type="ARBA" id="ARBA00022695"/>
    </source>
</evidence>
<dbReference type="InterPro" id="IPR021109">
    <property type="entry name" value="Peptidase_aspartic_dom_sf"/>
</dbReference>
<dbReference type="Proteomes" id="UP000069940">
    <property type="component" value="Unassembled WGS sequence"/>
</dbReference>
<dbReference type="Gene3D" id="3.30.70.270">
    <property type="match status" value="2"/>
</dbReference>
<dbReference type="InterPro" id="IPR043502">
    <property type="entry name" value="DNA/RNA_pol_sf"/>
</dbReference>
<dbReference type="InterPro" id="IPR050951">
    <property type="entry name" value="Retrovirus_Pol_polyprotein"/>
</dbReference>
<evidence type="ECO:0000259" key="9">
    <source>
        <dbReference type="PROSITE" id="PS50878"/>
    </source>
</evidence>
<dbReference type="InterPro" id="IPR000477">
    <property type="entry name" value="RT_dom"/>
</dbReference>
<evidence type="ECO:0000256" key="2">
    <source>
        <dbReference type="ARBA" id="ARBA00022679"/>
    </source>
</evidence>
<dbReference type="Gene3D" id="3.10.20.370">
    <property type="match status" value="1"/>
</dbReference>
<sequence length="1350" mass="154246">MRTVCQYFSNLRANMDKWDIPSFKFKLMPPNEVRDEWVRYKRQFEYLSLANNVTNKTRLKNIFLAKAGPDVQDVFSSLPGADVEERLGVDPFKVAMEKLDEYFAPKQHDAYQRFLFWTLKLKDEEPLDKFLLRAMESAGKCNFGNTRQEAYEICVIDKLIQLAPSDLREKLLQKETLVLDEVIKIVNSHGTVKLQASQMTVSSYGPSTSSQASGAVNRIGNFPRDSRFNCSRCGRRGHSGKDPVCPARTRSCRICQKLGHFAECCRSSRGTAKRETRDESNFDHKRVKYQHVRAIQNTDDEGKPYSFIFTVGDGDEFLWVKIGGVLIQTLIDSGSQKNILDDVTWEKMMAQGAKVENVRSVSDQTFRAYGRSSDPLVVKHVFESRIEVNEGQTPISTLATFYVIEGGSQALLGRATAKEMGVLTLGLPSTESPNVYRIRSERKHPFPKVKGIKLIIPIDTTVTPVCQHVRRPPLALMDKIEEKLDSLLASDIIERVDEYSAWVSPLVTIVKDNGDLRLCVDMRRANLAINRETHFMPTFEDFLPQLKKAKYFSRLDIKEAFHQVELEESSRHITTFITHKGLFRYKRLMFGISCAPEMFQKVLEQILSGCKNVVSFIDDCLIFGETLEEHDQALAKVLQTLREKNVLLNHDKCVFRVQEIDFLGHHLSGNGIRPTDDKLAALKSFRAPQTAEELRSFLGLVTYVGRFLPDLATVCDPLRLLTHTGVPFTWGNEHEAAFRRLQSMISDISTLHYFDNSLRTRVIADASPVGLGAVLVQFGNDRDDSRPRVISYASKSLSPTERRYCQTEKEALALVWAVERFSIYLLGRKFELETDHKPLETIFSPSSRPCARIERWVLRLQSFTFVVRYRKGSSNVADPFSRLATDCTNQDFDSDSPYLVLAIMESAAIDTCELEHASTEDYELSIVRECVRSGKWDKPEAKPFEVFRNELGFVGDLLVRGSKLVVPKSLRARMLILAHEGHPGETVMKRRLRNRVWWPNMDREASSHVAACEGCRLVGLPSKPEPMQRRELPVKPWIDVALDFLGPLPTGEYLLVVIDYYSRYKEIEIMRHITANETITRLHKIFTRLGFPVTLTLDNARQFISATFDNYCAQNGIHLNYSTPYWPQENGLVERQNRSLLKRLQISHALGRDWKSDLQEYLLMYYTSPHSVTGKTPTELCYGRTIRSKIPSLSDVEVAPSRDEVADRDRFLKEKGKEEEDGKRHAVNSNLEVGDTVLMKNLLPANKLSTTFNPNEYLVVNKEGSRVTIQDKTSDKSYRRNVAHLKRIDDYNEASSSRQETVALSEHQEPVNPELSPPIDQANSSRLNHSEHSRTRRQLKVPLRFKDYKC</sequence>
<evidence type="ECO:0000256" key="7">
    <source>
        <dbReference type="ARBA" id="ARBA00022918"/>
    </source>
</evidence>
<evidence type="ECO:0000256" key="4">
    <source>
        <dbReference type="ARBA" id="ARBA00022722"/>
    </source>
</evidence>
<organism evidence="11 12">
    <name type="scientific">Aedes albopictus</name>
    <name type="common">Asian tiger mosquito</name>
    <name type="synonym">Stegomyia albopicta</name>
    <dbReference type="NCBI Taxonomy" id="7160"/>
    <lineage>
        <taxon>Eukaryota</taxon>
        <taxon>Metazoa</taxon>
        <taxon>Ecdysozoa</taxon>
        <taxon>Arthropoda</taxon>
        <taxon>Hexapoda</taxon>
        <taxon>Insecta</taxon>
        <taxon>Pterygota</taxon>
        <taxon>Neoptera</taxon>
        <taxon>Endopterygota</taxon>
        <taxon>Diptera</taxon>
        <taxon>Nematocera</taxon>
        <taxon>Culicoidea</taxon>
        <taxon>Culicidae</taxon>
        <taxon>Culicinae</taxon>
        <taxon>Aedini</taxon>
        <taxon>Aedes</taxon>
        <taxon>Stegomyia</taxon>
    </lineage>
</organism>
<proteinExistence type="predicted"/>
<dbReference type="EnsemblMetazoa" id="AALFPA23_011751.R16698">
    <property type="protein sequence ID" value="AALFPA23_011751.P16698"/>
    <property type="gene ID" value="AALFPA23_011751"/>
</dbReference>
<dbReference type="CDD" id="cd01647">
    <property type="entry name" value="RT_LTR"/>
    <property type="match status" value="1"/>
</dbReference>
<dbReference type="SUPFAM" id="SSF50630">
    <property type="entry name" value="Acid proteases"/>
    <property type="match status" value="1"/>
</dbReference>
<dbReference type="Pfam" id="PF00665">
    <property type="entry name" value="rve"/>
    <property type="match status" value="1"/>
</dbReference>
<reference evidence="11" key="2">
    <citation type="submission" date="2025-05" db="UniProtKB">
        <authorList>
            <consortium name="EnsemblMetazoa"/>
        </authorList>
    </citation>
    <scope>IDENTIFICATION</scope>
    <source>
        <strain evidence="11">Foshan</strain>
    </source>
</reference>
<dbReference type="PROSITE" id="PS50994">
    <property type="entry name" value="INTEGRASE"/>
    <property type="match status" value="1"/>
</dbReference>
<evidence type="ECO:0000256" key="1">
    <source>
        <dbReference type="ARBA" id="ARBA00012493"/>
    </source>
</evidence>
<dbReference type="SMART" id="SM00343">
    <property type="entry name" value="ZnF_C2HC"/>
    <property type="match status" value="2"/>
</dbReference>
<dbReference type="GeneID" id="115260714"/>
<keyword evidence="7" id="KW-0695">RNA-directed DNA polymerase</keyword>
<evidence type="ECO:0000256" key="5">
    <source>
        <dbReference type="ARBA" id="ARBA00022759"/>
    </source>
</evidence>
<dbReference type="Gene3D" id="1.10.340.70">
    <property type="match status" value="1"/>
</dbReference>
<keyword evidence="4" id="KW-0540">Nuclease</keyword>
<dbReference type="InterPro" id="IPR041588">
    <property type="entry name" value="Integrase_H2C2"/>
</dbReference>
<dbReference type="PROSITE" id="PS50878">
    <property type="entry name" value="RT_POL"/>
    <property type="match status" value="1"/>
</dbReference>
<feature type="region of interest" description="Disordered" evidence="8">
    <location>
        <begin position="1293"/>
        <end position="1350"/>
    </location>
</feature>
<dbReference type="Gene3D" id="4.10.60.10">
    <property type="entry name" value="Zinc finger, CCHC-type"/>
    <property type="match status" value="1"/>
</dbReference>
<dbReference type="CDD" id="cd00303">
    <property type="entry name" value="retropepsin_like"/>
    <property type="match status" value="1"/>
</dbReference>
<evidence type="ECO:0000256" key="6">
    <source>
        <dbReference type="ARBA" id="ARBA00022801"/>
    </source>
</evidence>
<evidence type="ECO:0000313" key="11">
    <source>
        <dbReference type="EnsemblMetazoa" id="AALFPA23_011751.P16698"/>
    </source>
</evidence>
<feature type="domain" description="Reverse transcriptase" evidence="9">
    <location>
        <begin position="490"/>
        <end position="667"/>
    </location>
</feature>
<evidence type="ECO:0000259" key="10">
    <source>
        <dbReference type="PROSITE" id="PS50994"/>
    </source>
</evidence>
<accession>A0ABM1YSE9</accession>
<dbReference type="InterPro" id="IPR036397">
    <property type="entry name" value="RNaseH_sf"/>
</dbReference>
<dbReference type="CDD" id="cd09274">
    <property type="entry name" value="RNase_HI_RT_Ty3"/>
    <property type="match status" value="1"/>
</dbReference>
<dbReference type="RefSeq" id="XP_062699138.1">
    <property type="nucleotide sequence ID" value="XM_062843154.1"/>
</dbReference>
<dbReference type="SUPFAM" id="SSF53098">
    <property type="entry name" value="Ribonuclease H-like"/>
    <property type="match status" value="1"/>
</dbReference>
<evidence type="ECO:0000313" key="12">
    <source>
        <dbReference type="Proteomes" id="UP000069940"/>
    </source>
</evidence>
<dbReference type="Gene3D" id="3.30.420.10">
    <property type="entry name" value="Ribonuclease H-like superfamily/Ribonuclease H"/>
    <property type="match status" value="1"/>
</dbReference>
<keyword evidence="12" id="KW-1185">Reference proteome</keyword>
<dbReference type="Gene3D" id="3.10.10.10">
    <property type="entry name" value="HIV Type 1 Reverse Transcriptase, subunit A, domain 1"/>
    <property type="match status" value="1"/>
</dbReference>
<reference evidence="12" key="1">
    <citation type="journal article" date="2015" name="Proc. Natl. Acad. Sci. U.S.A.">
        <title>Genome sequence of the Asian Tiger mosquito, Aedes albopictus, reveals insights into its biology, genetics, and evolution.</title>
        <authorList>
            <person name="Chen X.G."/>
            <person name="Jiang X."/>
            <person name="Gu J."/>
            <person name="Xu M."/>
            <person name="Wu Y."/>
            <person name="Deng Y."/>
            <person name="Zhang C."/>
            <person name="Bonizzoni M."/>
            <person name="Dermauw W."/>
            <person name="Vontas J."/>
            <person name="Armbruster P."/>
            <person name="Huang X."/>
            <person name="Yang Y."/>
            <person name="Zhang H."/>
            <person name="He W."/>
            <person name="Peng H."/>
            <person name="Liu Y."/>
            <person name="Wu K."/>
            <person name="Chen J."/>
            <person name="Lirakis M."/>
            <person name="Topalis P."/>
            <person name="Van Leeuwen T."/>
            <person name="Hall A.B."/>
            <person name="Jiang X."/>
            <person name="Thorpe C."/>
            <person name="Mueller R.L."/>
            <person name="Sun C."/>
            <person name="Waterhouse R.M."/>
            <person name="Yan G."/>
            <person name="Tu Z.J."/>
            <person name="Fang X."/>
            <person name="James A.A."/>
        </authorList>
    </citation>
    <scope>NUCLEOTIDE SEQUENCE [LARGE SCALE GENOMIC DNA]</scope>
    <source>
        <strain evidence="12">Foshan</strain>
    </source>
</reference>
<name>A0ABM1YSE9_AEDAL</name>
<evidence type="ECO:0000256" key="8">
    <source>
        <dbReference type="SAM" id="MobiDB-lite"/>
    </source>
</evidence>
<feature type="compositionally biased region" description="Polar residues" evidence="8">
    <location>
        <begin position="1293"/>
        <end position="1302"/>
    </location>
</feature>
<keyword evidence="5" id="KW-0255">Endonuclease</keyword>
<dbReference type="EC" id="2.7.7.49" evidence="1"/>